<evidence type="ECO:0000313" key="8">
    <source>
        <dbReference type="Proteomes" id="UP000315395"/>
    </source>
</evidence>
<dbReference type="KEGG" id="orz:FNH13_03665"/>
<feature type="domain" description="Chorismate-utilising enzyme C-terminal" evidence="6">
    <location>
        <begin position="115"/>
        <end position="330"/>
    </location>
</feature>
<dbReference type="InterPro" id="IPR015890">
    <property type="entry name" value="Chorismate_C"/>
</dbReference>
<dbReference type="OrthoDB" id="8594609at2"/>
<gene>
    <name evidence="7" type="ORF">FNH13_03665</name>
</gene>
<evidence type="ECO:0000313" key="7">
    <source>
        <dbReference type="EMBL" id="QDO87546.1"/>
    </source>
</evidence>
<evidence type="ECO:0000256" key="1">
    <source>
        <dbReference type="ARBA" id="ARBA00012266"/>
    </source>
</evidence>
<accession>A0A516G7N7</accession>
<dbReference type="EMBL" id="CP041616">
    <property type="protein sequence ID" value="QDO87546.1"/>
    <property type="molecule type" value="Genomic_DNA"/>
</dbReference>
<dbReference type="EC" id="4.1.3.27" evidence="1"/>
<dbReference type="InterPro" id="IPR019999">
    <property type="entry name" value="Anth_synth_I-like"/>
</dbReference>
<evidence type="ECO:0000259" key="6">
    <source>
        <dbReference type="Pfam" id="PF00425"/>
    </source>
</evidence>
<name>A0A516G7N7_9MICO</name>
<evidence type="ECO:0000259" key="5">
    <source>
        <dbReference type="Pfam" id="PF00117"/>
    </source>
</evidence>
<dbReference type="InterPro" id="IPR017926">
    <property type="entry name" value="GATASE"/>
</dbReference>
<dbReference type="Gene3D" id="3.60.120.10">
    <property type="entry name" value="Anthranilate synthase"/>
    <property type="match status" value="1"/>
</dbReference>
<dbReference type="PANTHER" id="PTHR11236">
    <property type="entry name" value="AMINOBENZOATE/ANTHRANILATE SYNTHASE"/>
    <property type="match status" value="1"/>
</dbReference>
<evidence type="ECO:0000256" key="2">
    <source>
        <dbReference type="ARBA" id="ARBA00023239"/>
    </source>
</evidence>
<dbReference type="Pfam" id="PF00117">
    <property type="entry name" value="GATase"/>
    <property type="match status" value="1"/>
</dbReference>
<dbReference type="InterPro" id="IPR029062">
    <property type="entry name" value="Class_I_gatase-like"/>
</dbReference>
<evidence type="ECO:0000256" key="4">
    <source>
        <dbReference type="SAM" id="MobiDB-lite"/>
    </source>
</evidence>
<feature type="domain" description="Glutamine amidotransferase" evidence="5">
    <location>
        <begin position="453"/>
        <end position="629"/>
    </location>
</feature>
<sequence>MPSVHPLLDRVLADPDGLSWALLWREEGPEVELLVGDVHDVGELADIPAAELEHPVLAMVPFRQITERGFDAHDDGAPLRVLVATEVARLKVDEVVAALPTDPVEVTDERFSVSDEDYAQIVRRVIEDEIGNGAGANFVIRRDVLARTETAPARAALTWFRTLLTDERGTYWTFAVRTPGHTLVGATPERHVSLRAGRVRMNPISGTFRHPADPAELEPSFRRFIADTKETEELFMVVDEEMKMMSQICTDGGRITGPYLKQMAHLTHTEYLLDGRAEANPRDVLRATMFAPTVTGSPMENACTVITRHEPGGRLYYSGVLALLEREGDGRGMPDGPGAADDPEAAGPESLDAPILIRAAHLGEDGTVTVSAGATLVRHSDPVSEVAETTAKASGMLAALGLRPRRLIRQTPELAELPGAREALEARNETLAAFWLSPQEPRPDPVLIGVDVLVVDAEDMWTQMLAHQLRHLGLTARVSRWDQVDVEEIAGPDLVLFGPGPGDPDDPADPRLAHLRRLIGARVASGAPLLAVCLSHQVLSRLAGLEISKLDRPNQGVQLEVDLWGTPARIGFYNTFVARPGAAVLDRAGERVELEVSSDPVHGVVALRGPGIATIQGHAESVLSRDGLVTLHAMIRHALD</sequence>
<evidence type="ECO:0000256" key="3">
    <source>
        <dbReference type="ARBA" id="ARBA00047683"/>
    </source>
</evidence>
<feature type="region of interest" description="Disordered" evidence="4">
    <location>
        <begin position="327"/>
        <end position="349"/>
    </location>
</feature>
<dbReference type="PRINTS" id="PR00096">
    <property type="entry name" value="GATASE"/>
</dbReference>
<organism evidence="7 8">
    <name type="scientific">Ornithinimicrobium ciconiae</name>
    <dbReference type="NCBI Taxonomy" id="2594265"/>
    <lineage>
        <taxon>Bacteria</taxon>
        <taxon>Bacillati</taxon>
        <taxon>Actinomycetota</taxon>
        <taxon>Actinomycetes</taxon>
        <taxon>Micrococcales</taxon>
        <taxon>Ornithinimicrobiaceae</taxon>
        <taxon>Ornithinimicrobium</taxon>
    </lineage>
</organism>
<dbReference type="GO" id="GO:0004049">
    <property type="term" value="F:anthranilate synthase activity"/>
    <property type="evidence" value="ECO:0007669"/>
    <property type="project" value="UniProtKB-EC"/>
</dbReference>
<dbReference type="GO" id="GO:0000162">
    <property type="term" value="P:L-tryptophan biosynthetic process"/>
    <property type="evidence" value="ECO:0007669"/>
    <property type="project" value="TreeGrafter"/>
</dbReference>
<dbReference type="AlphaFoldDB" id="A0A516G7N7"/>
<keyword evidence="8" id="KW-1185">Reference proteome</keyword>
<dbReference type="SUPFAM" id="SSF56322">
    <property type="entry name" value="ADC synthase"/>
    <property type="match status" value="1"/>
</dbReference>
<proteinExistence type="predicted"/>
<dbReference type="Pfam" id="PF00425">
    <property type="entry name" value="Chorismate_bind"/>
    <property type="match status" value="1"/>
</dbReference>
<dbReference type="RefSeq" id="WP_143782223.1">
    <property type="nucleotide sequence ID" value="NZ_CP041616.1"/>
</dbReference>
<dbReference type="PRINTS" id="PR00099">
    <property type="entry name" value="CPSGATASE"/>
</dbReference>
<dbReference type="Gene3D" id="3.40.50.880">
    <property type="match status" value="1"/>
</dbReference>
<feature type="compositionally biased region" description="Low complexity" evidence="4">
    <location>
        <begin position="334"/>
        <end position="349"/>
    </location>
</feature>
<reference evidence="7 8" key="1">
    <citation type="submission" date="2019-07" db="EMBL/GenBank/DDBJ databases">
        <title>complete genome sequencing of Ornithinimicrobium sp. H23M54.</title>
        <authorList>
            <person name="Bae J.-W."/>
            <person name="Lee S.-Y."/>
        </authorList>
    </citation>
    <scope>NUCLEOTIDE SEQUENCE [LARGE SCALE GENOMIC DNA]</scope>
    <source>
        <strain evidence="7 8">H23M54</strain>
    </source>
</reference>
<dbReference type="InterPro" id="IPR005801">
    <property type="entry name" value="ADC_synthase"/>
</dbReference>
<dbReference type="PROSITE" id="PS51273">
    <property type="entry name" value="GATASE_TYPE_1"/>
    <property type="match status" value="1"/>
</dbReference>
<dbReference type="PANTHER" id="PTHR11236:SF49">
    <property type="entry name" value="ANTHRANILATE SYNTHASE COMPONENT 1"/>
    <property type="match status" value="1"/>
</dbReference>
<comment type="catalytic activity">
    <reaction evidence="3">
        <text>chorismate + L-glutamine = anthranilate + pyruvate + L-glutamate + H(+)</text>
        <dbReference type="Rhea" id="RHEA:21732"/>
        <dbReference type="ChEBI" id="CHEBI:15361"/>
        <dbReference type="ChEBI" id="CHEBI:15378"/>
        <dbReference type="ChEBI" id="CHEBI:16567"/>
        <dbReference type="ChEBI" id="CHEBI:29748"/>
        <dbReference type="ChEBI" id="CHEBI:29985"/>
        <dbReference type="ChEBI" id="CHEBI:58359"/>
        <dbReference type="EC" id="4.1.3.27"/>
    </reaction>
</comment>
<keyword evidence="2" id="KW-0456">Lyase</keyword>
<protein>
    <recommendedName>
        <fullName evidence="1">anthranilate synthase</fullName>
        <ecNumber evidence="1">4.1.3.27</ecNumber>
    </recommendedName>
</protein>
<dbReference type="Proteomes" id="UP000315395">
    <property type="component" value="Chromosome"/>
</dbReference>
<dbReference type="SUPFAM" id="SSF52317">
    <property type="entry name" value="Class I glutamine amidotransferase-like"/>
    <property type="match status" value="1"/>
</dbReference>